<feature type="domain" description="Isochorismatase-like" evidence="2">
    <location>
        <begin position="31"/>
        <end position="201"/>
    </location>
</feature>
<dbReference type="GO" id="GO:0008908">
    <property type="term" value="F:isochorismatase activity"/>
    <property type="evidence" value="ECO:0007669"/>
    <property type="project" value="UniProtKB-EC"/>
</dbReference>
<dbReference type="InterPro" id="IPR050272">
    <property type="entry name" value="Isochorismatase-like_hydrls"/>
</dbReference>
<keyword evidence="1 3" id="KW-0378">Hydrolase</keyword>
<comment type="caution">
    <text evidence="3">The sequence shown here is derived from an EMBL/GenBank/DDBJ whole genome shotgun (WGS) entry which is preliminary data.</text>
</comment>
<evidence type="ECO:0000256" key="1">
    <source>
        <dbReference type="ARBA" id="ARBA00022801"/>
    </source>
</evidence>
<dbReference type="InterPro" id="IPR036380">
    <property type="entry name" value="Isochorismatase-like_sf"/>
</dbReference>
<dbReference type="Proteomes" id="UP000578819">
    <property type="component" value="Unassembled WGS sequence"/>
</dbReference>
<dbReference type="Gene3D" id="3.40.50.850">
    <property type="entry name" value="Isochorismatase-like"/>
    <property type="match status" value="1"/>
</dbReference>
<accession>A0A7W7SWZ3</accession>
<dbReference type="InterPro" id="IPR000868">
    <property type="entry name" value="Isochorismatase-like_dom"/>
</dbReference>
<dbReference type="AlphaFoldDB" id="A0A7W7SWZ3"/>
<reference evidence="3 4" key="1">
    <citation type="submission" date="2020-08" db="EMBL/GenBank/DDBJ databases">
        <title>Sequencing the genomes of 1000 actinobacteria strains.</title>
        <authorList>
            <person name="Klenk H.-P."/>
        </authorList>
    </citation>
    <scope>NUCLEOTIDE SEQUENCE [LARGE SCALE GENOMIC DNA]</scope>
    <source>
        <strain evidence="3 4">DSM 45886</strain>
    </source>
</reference>
<evidence type="ECO:0000313" key="3">
    <source>
        <dbReference type="EMBL" id="MBB4962484.1"/>
    </source>
</evidence>
<keyword evidence="4" id="KW-1185">Reference proteome</keyword>
<dbReference type="EMBL" id="JACHJW010000001">
    <property type="protein sequence ID" value="MBB4962484.1"/>
    <property type="molecule type" value="Genomic_DNA"/>
</dbReference>
<organism evidence="3 4">
    <name type="scientific">Micromonospora polyrhachis</name>
    <dbReference type="NCBI Taxonomy" id="1282883"/>
    <lineage>
        <taxon>Bacteria</taxon>
        <taxon>Bacillati</taxon>
        <taxon>Actinomycetota</taxon>
        <taxon>Actinomycetes</taxon>
        <taxon>Micromonosporales</taxon>
        <taxon>Micromonosporaceae</taxon>
        <taxon>Micromonospora</taxon>
    </lineage>
</organism>
<dbReference type="GO" id="GO:0016829">
    <property type="term" value="F:lyase activity"/>
    <property type="evidence" value="ECO:0007669"/>
    <property type="project" value="UniProtKB-KW"/>
</dbReference>
<dbReference type="Pfam" id="PF00857">
    <property type="entry name" value="Isochorismatase"/>
    <property type="match status" value="1"/>
</dbReference>
<dbReference type="PANTHER" id="PTHR43540:SF3">
    <property type="entry name" value="ENTEROBACTIN SYNTHASE COMPONENT B"/>
    <property type="match status" value="1"/>
</dbReference>
<proteinExistence type="predicted"/>
<evidence type="ECO:0000313" key="4">
    <source>
        <dbReference type="Proteomes" id="UP000578819"/>
    </source>
</evidence>
<dbReference type="PANTHER" id="PTHR43540">
    <property type="entry name" value="PEROXYUREIDOACRYLATE/UREIDOACRYLATE AMIDOHYDROLASE-RELATED"/>
    <property type="match status" value="1"/>
</dbReference>
<gene>
    <name evidence="3" type="ORF">FHR38_006217</name>
</gene>
<dbReference type="RefSeq" id="WP_184538722.1">
    <property type="nucleotide sequence ID" value="NZ_JACHJW010000001.1"/>
</dbReference>
<dbReference type="EC" id="3.3.2.1" evidence="3"/>
<dbReference type="SUPFAM" id="SSF52499">
    <property type="entry name" value="Isochorismatase-like hydrolases"/>
    <property type="match status" value="1"/>
</dbReference>
<sequence>MLPSIAPYPLPTEAELPANRVAWRPDPARAVLLIHDMQNYFLDAFGTHETPLPGVVENIAAIRKHCIDLGVPVVFSAQPGGQTSEQRGLLLDFWGDGLPADPSAAAITDALTPAPGDVQLTKWRYSAFVRTDLDALFGERDQLLVTGVYGHIGVLATVLDAFMRDIQPFLLADAVADFTAEHHRDTLRHVAQRCGYVTTTRSAADALLGVAA</sequence>
<dbReference type="PRINTS" id="PR01398">
    <property type="entry name" value="ISCHRISMTASE"/>
</dbReference>
<keyword evidence="3" id="KW-0456">Lyase</keyword>
<name>A0A7W7SWZ3_9ACTN</name>
<dbReference type="InterPro" id="IPR016291">
    <property type="entry name" value="Isochorismatase"/>
</dbReference>
<protein>
    <submittedName>
        <fullName evidence="3">Bifunctional isochorismate lyase/aryl carrier protein</fullName>
        <ecNumber evidence="3">3.3.2.1</ecNumber>
    </submittedName>
</protein>
<evidence type="ECO:0000259" key="2">
    <source>
        <dbReference type="Pfam" id="PF00857"/>
    </source>
</evidence>